<organism evidence="1 2">
    <name type="scientific">Phytophthora aleatoria</name>
    <dbReference type="NCBI Taxonomy" id="2496075"/>
    <lineage>
        <taxon>Eukaryota</taxon>
        <taxon>Sar</taxon>
        <taxon>Stramenopiles</taxon>
        <taxon>Oomycota</taxon>
        <taxon>Peronosporomycetes</taxon>
        <taxon>Peronosporales</taxon>
        <taxon>Peronosporaceae</taxon>
        <taxon>Phytophthora</taxon>
    </lineage>
</organism>
<dbReference type="AlphaFoldDB" id="A0A8J5IV91"/>
<evidence type="ECO:0000313" key="2">
    <source>
        <dbReference type="Proteomes" id="UP000709295"/>
    </source>
</evidence>
<dbReference type="Proteomes" id="UP000709295">
    <property type="component" value="Unassembled WGS sequence"/>
</dbReference>
<evidence type="ECO:0000313" key="1">
    <source>
        <dbReference type="EMBL" id="KAG6947088.1"/>
    </source>
</evidence>
<keyword evidence="2" id="KW-1185">Reference proteome</keyword>
<reference evidence="1" key="1">
    <citation type="submission" date="2021-01" db="EMBL/GenBank/DDBJ databases">
        <title>Phytophthora aleatoria, a newly-described species from Pinus radiata is distinct from Phytophthora cactorum isolates based on comparative genomics.</title>
        <authorList>
            <person name="Mcdougal R."/>
            <person name="Panda P."/>
            <person name="Williams N."/>
            <person name="Studholme D.J."/>
        </authorList>
    </citation>
    <scope>NUCLEOTIDE SEQUENCE</scope>
    <source>
        <strain evidence="1">NZFS 4037</strain>
    </source>
</reference>
<sequence length="178" mass="19982">MKDKFYKKVGAAYIVGRVCCTVKSKKKVRWNDSQFQSQSQDISLSLVQKGHANYSLLMATTTSPHWQDLCQASGDDRLAISDIIEELQEAPVHYNPSQVIPTSLAEVEAIKTMSFDPKAHMKQPDDIFTCGDGSTVTRLRDEYRHILNIRLSELFCISLFASGGKLRTRPTHTQVSTS</sequence>
<name>A0A8J5IV91_9STRA</name>
<gene>
    <name evidence="1" type="ORF">JG688_00015694</name>
</gene>
<protein>
    <submittedName>
        <fullName evidence="1">Uncharacterized protein</fullName>
    </submittedName>
</protein>
<dbReference type="EMBL" id="JAENGY010001761">
    <property type="protein sequence ID" value="KAG6947088.1"/>
    <property type="molecule type" value="Genomic_DNA"/>
</dbReference>
<accession>A0A8J5IV91</accession>
<comment type="caution">
    <text evidence="1">The sequence shown here is derived from an EMBL/GenBank/DDBJ whole genome shotgun (WGS) entry which is preliminary data.</text>
</comment>
<proteinExistence type="predicted"/>